<comment type="similarity">
    <text evidence="1 2">Belongs to the short-chain dehydrogenases/reductases (SDR) family.</text>
</comment>
<dbReference type="KEGG" id="thu:AC731_008700"/>
<name>A0A127K4X7_9RHOO</name>
<dbReference type="PANTHER" id="PTHR43943:SF2">
    <property type="entry name" value="DEHYDROGENASE_REDUCTASE 4"/>
    <property type="match status" value="1"/>
</dbReference>
<dbReference type="AlphaFoldDB" id="A0A127K4X7"/>
<dbReference type="STRING" id="1134435.AC731_008700"/>
<dbReference type="Proteomes" id="UP000036902">
    <property type="component" value="Chromosome"/>
</dbReference>
<dbReference type="InterPro" id="IPR002347">
    <property type="entry name" value="SDR_fam"/>
</dbReference>
<accession>A0A127K4X7</accession>
<dbReference type="Gene3D" id="3.40.50.720">
    <property type="entry name" value="NAD(P)-binding Rossmann-like Domain"/>
    <property type="match status" value="1"/>
</dbReference>
<evidence type="ECO:0000313" key="3">
    <source>
        <dbReference type="EMBL" id="AMO37023.1"/>
    </source>
</evidence>
<organism evidence="3 4">
    <name type="scientific">Thauera humireducens</name>
    <dbReference type="NCBI Taxonomy" id="1134435"/>
    <lineage>
        <taxon>Bacteria</taxon>
        <taxon>Pseudomonadati</taxon>
        <taxon>Pseudomonadota</taxon>
        <taxon>Betaproteobacteria</taxon>
        <taxon>Rhodocyclales</taxon>
        <taxon>Zoogloeaceae</taxon>
        <taxon>Thauera</taxon>
    </lineage>
</organism>
<evidence type="ECO:0000256" key="1">
    <source>
        <dbReference type="ARBA" id="ARBA00006484"/>
    </source>
</evidence>
<dbReference type="EMBL" id="CP014646">
    <property type="protein sequence ID" value="AMO37023.1"/>
    <property type="molecule type" value="Genomic_DNA"/>
</dbReference>
<gene>
    <name evidence="3" type="ORF">AC731_008700</name>
</gene>
<evidence type="ECO:0000313" key="4">
    <source>
        <dbReference type="Proteomes" id="UP000036902"/>
    </source>
</evidence>
<reference evidence="4" key="1">
    <citation type="submission" date="2016-03" db="EMBL/GenBank/DDBJ databases">
        <authorList>
            <person name="Ma C."/>
            <person name="Zhou S."/>
            <person name="Yang G."/>
        </authorList>
    </citation>
    <scope>NUCLEOTIDE SEQUENCE [LARGE SCALE GENOMIC DNA]</scope>
    <source>
        <strain evidence="4">SgZ-1</strain>
    </source>
</reference>
<dbReference type="Pfam" id="PF00106">
    <property type="entry name" value="adh_short"/>
    <property type="match status" value="1"/>
</dbReference>
<dbReference type="SUPFAM" id="SSF51735">
    <property type="entry name" value="NAD(P)-binding Rossmann-fold domains"/>
    <property type="match status" value="1"/>
</dbReference>
<sequence>MTHTLKDKVAIVTGASRGIGAAIAQRFAAEGARVVLVARTGEPGGKLPGSLDETAAHIRAAGGDCLCVQADLASATDRERIVAETLRHYGGIDILVNNAAWARFGAGYAQSVERVQLAYAVNLFAPHHLAQLAIPAMKARGGGWILNLSSATSTRPGPAPYAPKDRAYRFHTTHSPTLYGSTKAALERLSTGMAMELAADNIAVNTLAPVEAVASEGALVSGSIDDLAHMEPVEAMAEAALALCSRSQAALSGRVALSLPLLRELGLPVMRLDGAGPLPDFKL</sequence>
<dbReference type="RefSeq" id="WP_048705239.1">
    <property type="nucleotide sequence ID" value="NZ_CP014646.1"/>
</dbReference>
<dbReference type="PRINTS" id="PR00081">
    <property type="entry name" value="GDHRDH"/>
</dbReference>
<dbReference type="InterPro" id="IPR036291">
    <property type="entry name" value="NAD(P)-bd_dom_sf"/>
</dbReference>
<protein>
    <submittedName>
        <fullName evidence="3">Short-chain dehydrogenase</fullName>
    </submittedName>
</protein>
<dbReference type="PRINTS" id="PR00080">
    <property type="entry name" value="SDRFAMILY"/>
</dbReference>
<evidence type="ECO:0000256" key="2">
    <source>
        <dbReference type="RuleBase" id="RU000363"/>
    </source>
</evidence>
<proteinExistence type="inferred from homology"/>
<keyword evidence="4" id="KW-1185">Reference proteome</keyword>
<dbReference type="PANTHER" id="PTHR43943">
    <property type="entry name" value="DEHYDROGENASE/REDUCTASE (SDR FAMILY) MEMBER 4"/>
    <property type="match status" value="1"/>
</dbReference>